<dbReference type="PANTHER" id="PTHR43537">
    <property type="entry name" value="TRANSCRIPTIONAL REGULATOR, GNTR FAMILY"/>
    <property type="match status" value="1"/>
</dbReference>
<comment type="caution">
    <text evidence="6">The sequence shown here is derived from an EMBL/GenBank/DDBJ whole genome shotgun (WGS) entry which is preliminary data.</text>
</comment>
<gene>
    <name evidence="6" type="ORF">ACFPH6_03700</name>
</gene>
<accession>A0ABV8YEF2</accession>
<evidence type="ECO:0000256" key="1">
    <source>
        <dbReference type="ARBA" id="ARBA00023015"/>
    </source>
</evidence>
<reference evidence="7" key="1">
    <citation type="journal article" date="2019" name="Int. J. Syst. Evol. Microbiol.">
        <title>The Global Catalogue of Microorganisms (GCM) 10K type strain sequencing project: providing services to taxonomists for standard genome sequencing and annotation.</title>
        <authorList>
            <consortium name="The Broad Institute Genomics Platform"/>
            <consortium name="The Broad Institute Genome Sequencing Center for Infectious Disease"/>
            <person name="Wu L."/>
            <person name="Ma J."/>
        </authorList>
    </citation>
    <scope>NUCLEOTIDE SEQUENCE [LARGE SCALE GENOMIC DNA]</scope>
    <source>
        <strain evidence="7">DT43</strain>
    </source>
</reference>
<keyword evidence="7" id="KW-1185">Reference proteome</keyword>
<dbReference type="InterPro" id="IPR011711">
    <property type="entry name" value="GntR_C"/>
</dbReference>
<dbReference type="RefSeq" id="WP_386337172.1">
    <property type="nucleotide sequence ID" value="NZ_JBHSFG010000008.1"/>
</dbReference>
<dbReference type="EMBL" id="JBHSFG010000008">
    <property type="protein sequence ID" value="MFC4463707.1"/>
    <property type="molecule type" value="Genomic_DNA"/>
</dbReference>
<dbReference type="PANTHER" id="PTHR43537:SF45">
    <property type="entry name" value="GNTR FAMILY REGULATORY PROTEIN"/>
    <property type="match status" value="1"/>
</dbReference>
<evidence type="ECO:0000256" key="3">
    <source>
        <dbReference type="ARBA" id="ARBA00023163"/>
    </source>
</evidence>
<dbReference type="SUPFAM" id="SSF48008">
    <property type="entry name" value="GntR ligand-binding domain-like"/>
    <property type="match status" value="1"/>
</dbReference>
<keyword evidence="3" id="KW-0804">Transcription</keyword>
<keyword evidence="2" id="KW-0238">DNA-binding</keyword>
<dbReference type="InterPro" id="IPR000524">
    <property type="entry name" value="Tscrpt_reg_HTH_GntR"/>
</dbReference>
<proteinExistence type="predicted"/>
<keyword evidence="1" id="KW-0805">Transcription regulation</keyword>
<dbReference type="InterPro" id="IPR036390">
    <property type="entry name" value="WH_DNA-bd_sf"/>
</dbReference>
<name>A0ABV8YEF2_9ACTN</name>
<dbReference type="SMART" id="SM00345">
    <property type="entry name" value="HTH_GNTR"/>
    <property type="match status" value="1"/>
</dbReference>
<dbReference type="PROSITE" id="PS50949">
    <property type="entry name" value="HTH_GNTR"/>
    <property type="match status" value="1"/>
</dbReference>
<evidence type="ECO:0000256" key="2">
    <source>
        <dbReference type="ARBA" id="ARBA00023125"/>
    </source>
</evidence>
<dbReference type="SUPFAM" id="SSF46785">
    <property type="entry name" value="Winged helix' DNA-binding domain"/>
    <property type="match status" value="1"/>
</dbReference>
<dbReference type="InterPro" id="IPR008920">
    <property type="entry name" value="TF_FadR/GntR_C"/>
</dbReference>
<dbReference type="PRINTS" id="PR00035">
    <property type="entry name" value="HTHGNTR"/>
</dbReference>
<feature type="domain" description="HTH gntR-type" evidence="5">
    <location>
        <begin position="12"/>
        <end position="79"/>
    </location>
</feature>
<dbReference type="InterPro" id="IPR036388">
    <property type="entry name" value="WH-like_DNA-bd_sf"/>
</dbReference>
<organism evidence="6 7">
    <name type="scientific">Streptomyces xiangluensis</name>
    <dbReference type="NCBI Taxonomy" id="2665720"/>
    <lineage>
        <taxon>Bacteria</taxon>
        <taxon>Bacillati</taxon>
        <taxon>Actinomycetota</taxon>
        <taxon>Actinomycetes</taxon>
        <taxon>Kitasatosporales</taxon>
        <taxon>Streptomycetaceae</taxon>
        <taxon>Streptomyces</taxon>
    </lineage>
</organism>
<dbReference type="Proteomes" id="UP001596012">
    <property type="component" value="Unassembled WGS sequence"/>
</dbReference>
<dbReference type="Gene3D" id="1.20.120.530">
    <property type="entry name" value="GntR ligand-binding domain-like"/>
    <property type="match status" value="1"/>
</dbReference>
<evidence type="ECO:0000259" key="5">
    <source>
        <dbReference type="PROSITE" id="PS50949"/>
    </source>
</evidence>
<dbReference type="Pfam" id="PF00392">
    <property type="entry name" value="GntR"/>
    <property type="match status" value="1"/>
</dbReference>
<sequence>MDHKFEWLEHRTTTPDGVYRTLRAAILDGTVPPGGQLREAHIAADLGISRSPLREALTKLEEEGLVVKIPFRGAFVVEVSPRDVAEIDSVRLRVEPYAAELSAEALRGPERPQLMQTVEDLRQATEKNDIPASIDAHLRFHRLFYDLSEHGVLQSLWNGWETKLRLYLSVDHRTYGDNLHELVVEHERLAAVALEGDVDTFRQELAAHFPSGLRGQTGDQGERAPRRA</sequence>
<dbReference type="Pfam" id="PF07729">
    <property type="entry name" value="FCD"/>
    <property type="match status" value="1"/>
</dbReference>
<evidence type="ECO:0000256" key="4">
    <source>
        <dbReference type="SAM" id="MobiDB-lite"/>
    </source>
</evidence>
<dbReference type="CDD" id="cd07377">
    <property type="entry name" value="WHTH_GntR"/>
    <property type="match status" value="1"/>
</dbReference>
<protein>
    <submittedName>
        <fullName evidence="6">GntR family transcriptional regulator</fullName>
    </submittedName>
</protein>
<evidence type="ECO:0000313" key="7">
    <source>
        <dbReference type="Proteomes" id="UP001596012"/>
    </source>
</evidence>
<evidence type="ECO:0000313" key="6">
    <source>
        <dbReference type="EMBL" id="MFC4463707.1"/>
    </source>
</evidence>
<feature type="region of interest" description="Disordered" evidence="4">
    <location>
        <begin position="209"/>
        <end position="228"/>
    </location>
</feature>
<dbReference type="Gene3D" id="1.10.10.10">
    <property type="entry name" value="Winged helix-like DNA-binding domain superfamily/Winged helix DNA-binding domain"/>
    <property type="match status" value="1"/>
</dbReference>
<dbReference type="SMART" id="SM00895">
    <property type="entry name" value="FCD"/>
    <property type="match status" value="1"/>
</dbReference>